<organism evidence="2 3">
    <name type="scientific">Ophiobolus disseminans</name>
    <dbReference type="NCBI Taxonomy" id="1469910"/>
    <lineage>
        <taxon>Eukaryota</taxon>
        <taxon>Fungi</taxon>
        <taxon>Dikarya</taxon>
        <taxon>Ascomycota</taxon>
        <taxon>Pezizomycotina</taxon>
        <taxon>Dothideomycetes</taxon>
        <taxon>Pleosporomycetidae</taxon>
        <taxon>Pleosporales</taxon>
        <taxon>Pleosporineae</taxon>
        <taxon>Phaeosphaeriaceae</taxon>
        <taxon>Ophiobolus</taxon>
    </lineage>
</organism>
<evidence type="ECO:0000256" key="1">
    <source>
        <dbReference type="SAM" id="MobiDB-lite"/>
    </source>
</evidence>
<gene>
    <name evidence="2" type="ORF">CC86DRAFT_146316</name>
</gene>
<dbReference type="Proteomes" id="UP000799424">
    <property type="component" value="Unassembled WGS sequence"/>
</dbReference>
<dbReference type="EMBL" id="MU006245">
    <property type="protein sequence ID" value="KAF2819451.1"/>
    <property type="molecule type" value="Genomic_DNA"/>
</dbReference>
<evidence type="ECO:0000313" key="2">
    <source>
        <dbReference type="EMBL" id="KAF2819451.1"/>
    </source>
</evidence>
<name>A0A6A6ZEA6_9PLEO</name>
<proteinExistence type="predicted"/>
<sequence>MTPPKPSSLHPIRIPRPLHTRPNHPFNQPRHPILSISILSQQTHRANSQPSFTTKTRFQNINDRPVYRTHVQQEAYHMEHEITRDLGIVHRMETGRLEWLDEEVQDPRDSVDVCCAATWILLLCFWDILGALDQLQCEKIGILCLYVQVKHNTYRVLNTYSRPSSFSFE</sequence>
<protein>
    <submittedName>
        <fullName evidence="2">Uncharacterized protein</fullName>
    </submittedName>
</protein>
<keyword evidence="3" id="KW-1185">Reference proteome</keyword>
<reference evidence="2" key="1">
    <citation type="journal article" date="2020" name="Stud. Mycol.">
        <title>101 Dothideomycetes genomes: a test case for predicting lifestyles and emergence of pathogens.</title>
        <authorList>
            <person name="Haridas S."/>
            <person name="Albert R."/>
            <person name="Binder M."/>
            <person name="Bloem J."/>
            <person name="Labutti K."/>
            <person name="Salamov A."/>
            <person name="Andreopoulos B."/>
            <person name="Baker S."/>
            <person name="Barry K."/>
            <person name="Bills G."/>
            <person name="Bluhm B."/>
            <person name="Cannon C."/>
            <person name="Castanera R."/>
            <person name="Culley D."/>
            <person name="Daum C."/>
            <person name="Ezra D."/>
            <person name="Gonzalez J."/>
            <person name="Henrissat B."/>
            <person name="Kuo A."/>
            <person name="Liang C."/>
            <person name="Lipzen A."/>
            <person name="Lutzoni F."/>
            <person name="Magnuson J."/>
            <person name="Mondo S."/>
            <person name="Nolan M."/>
            <person name="Ohm R."/>
            <person name="Pangilinan J."/>
            <person name="Park H.-J."/>
            <person name="Ramirez L."/>
            <person name="Alfaro M."/>
            <person name="Sun H."/>
            <person name="Tritt A."/>
            <person name="Yoshinaga Y."/>
            <person name="Zwiers L.-H."/>
            <person name="Turgeon B."/>
            <person name="Goodwin S."/>
            <person name="Spatafora J."/>
            <person name="Crous P."/>
            <person name="Grigoriev I."/>
        </authorList>
    </citation>
    <scope>NUCLEOTIDE SEQUENCE</scope>
    <source>
        <strain evidence="2">CBS 113818</strain>
    </source>
</reference>
<feature type="region of interest" description="Disordered" evidence="1">
    <location>
        <begin position="1"/>
        <end position="27"/>
    </location>
</feature>
<evidence type="ECO:0000313" key="3">
    <source>
        <dbReference type="Proteomes" id="UP000799424"/>
    </source>
</evidence>
<dbReference type="AlphaFoldDB" id="A0A6A6ZEA6"/>
<accession>A0A6A6ZEA6</accession>